<dbReference type="EMBL" id="QJPH01000544">
    <property type="protein sequence ID" value="PZN70742.1"/>
    <property type="molecule type" value="Genomic_DNA"/>
</dbReference>
<organism evidence="1 2">
    <name type="scientific">Candidatus Methylumidiphilus alinenensis</name>
    <dbReference type="NCBI Taxonomy" id="2202197"/>
    <lineage>
        <taxon>Bacteria</taxon>
        <taxon>Pseudomonadati</taxon>
        <taxon>Pseudomonadota</taxon>
        <taxon>Gammaproteobacteria</taxon>
        <taxon>Methylococcales</taxon>
        <taxon>Candidatus Methylumidiphilus</taxon>
    </lineage>
</organism>
<protein>
    <submittedName>
        <fullName evidence="1">Uncharacterized protein</fullName>
    </submittedName>
</protein>
<proteinExistence type="predicted"/>
<reference evidence="1 2" key="1">
    <citation type="journal article" date="2018" name="Aquat. Microb. Ecol.">
        <title>Gammaproteobacterial methanotrophs dominate.</title>
        <authorList>
            <person name="Rissanen A.J."/>
            <person name="Saarenheimo J."/>
            <person name="Tiirola M."/>
            <person name="Peura S."/>
            <person name="Aalto S.L."/>
            <person name="Karvinen A."/>
            <person name="Nykanen H."/>
        </authorList>
    </citation>
    <scope>NUCLEOTIDE SEQUENCE [LARGE SCALE GENOMIC DNA]</scope>
    <source>
        <strain evidence="1">AMbin10</strain>
    </source>
</reference>
<dbReference type="AlphaFoldDB" id="A0A2W4QEV1"/>
<evidence type="ECO:0000313" key="2">
    <source>
        <dbReference type="Proteomes" id="UP000249396"/>
    </source>
</evidence>
<accession>A0A2W4QEV1</accession>
<evidence type="ECO:0000313" key="1">
    <source>
        <dbReference type="EMBL" id="PZN70742.1"/>
    </source>
</evidence>
<dbReference type="Proteomes" id="UP000249396">
    <property type="component" value="Unassembled WGS sequence"/>
</dbReference>
<sequence length="98" mass="11320">MNSNSYQQLSLFDDLSEESSAAGPETPADIWEQDAAKRALDELFNLTCQYKTSKSFHDLMKFVTRFRFYSPFNAMLVHVQMPGATFVAPPHRWLRERG</sequence>
<gene>
    <name evidence="1" type="ORF">DM484_27990</name>
</gene>
<name>A0A2W4QEV1_9GAMM</name>
<comment type="caution">
    <text evidence="1">The sequence shown here is derived from an EMBL/GenBank/DDBJ whole genome shotgun (WGS) entry which is preliminary data.</text>
</comment>